<dbReference type="InterPro" id="IPR015797">
    <property type="entry name" value="NUDIX_hydrolase-like_dom_sf"/>
</dbReference>
<evidence type="ECO:0000313" key="4">
    <source>
        <dbReference type="Proteomes" id="UP000253209"/>
    </source>
</evidence>
<dbReference type="GO" id="GO:0006754">
    <property type="term" value="P:ATP biosynthetic process"/>
    <property type="evidence" value="ECO:0007669"/>
    <property type="project" value="TreeGrafter"/>
</dbReference>
<dbReference type="PROSITE" id="PS00893">
    <property type="entry name" value="NUDIX_BOX"/>
    <property type="match status" value="1"/>
</dbReference>
<organism evidence="3 4">
    <name type="scientific">Mucilaginibacter hurinus</name>
    <dbReference type="NCBI Taxonomy" id="2201324"/>
    <lineage>
        <taxon>Bacteria</taxon>
        <taxon>Pseudomonadati</taxon>
        <taxon>Bacteroidota</taxon>
        <taxon>Sphingobacteriia</taxon>
        <taxon>Sphingobacteriales</taxon>
        <taxon>Sphingobacteriaceae</taxon>
        <taxon>Mucilaginibacter</taxon>
    </lineage>
</organism>
<dbReference type="InterPro" id="IPR020084">
    <property type="entry name" value="NUDIX_hydrolase_CS"/>
</dbReference>
<dbReference type="PROSITE" id="PS51462">
    <property type="entry name" value="NUDIX"/>
    <property type="match status" value="1"/>
</dbReference>
<evidence type="ECO:0000256" key="1">
    <source>
        <dbReference type="ARBA" id="ARBA00022801"/>
    </source>
</evidence>
<keyword evidence="4" id="KW-1185">Reference proteome</keyword>
<comment type="caution">
    <text evidence="3">The sequence shown here is derived from an EMBL/GenBank/DDBJ whole genome shotgun (WGS) entry which is preliminary data.</text>
</comment>
<name>A0A367GSW1_9SPHI</name>
<dbReference type="PANTHER" id="PTHR21340">
    <property type="entry name" value="DIADENOSINE 5,5-P1,P4-TETRAPHOSPHATE PYROPHOSPHOHYDROLASE MUTT"/>
    <property type="match status" value="1"/>
</dbReference>
<proteinExistence type="predicted"/>
<dbReference type="PANTHER" id="PTHR21340:SF7">
    <property type="entry name" value="NUDIX HYDROLASE DOMAIN-CONTAINING PROTEIN"/>
    <property type="match status" value="1"/>
</dbReference>
<evidence type="ECO:0000313" key="3">
    <source>
        <dbReference type="EMBL" id="RCH56258.1"/>
    </source>
</evidence>
<dbReference type="InterPro" id="IPR051325">
    <property type="entry name" value="Nudix_hydrolase_domain"/>
</dbReference>
<dbReference type="InterPro" id="IPR000086">
    <property type="entry name" value="NUDIX_hydrolase_dom"/>
</dbReference>
<dbReference type="Proteomes" id="UP000253209">
    <property type="component" value="Unassembled WGS sequence"/>
</dbReference>
<keyword evidence="1 3" id="KW-0378">Hydrolase</keyword>
<feature type="domain" description="Nudix hydrolase" evidence="2">
    <location>
        <begin position="1"/>
        <end position="149"/>
    </location>
</feature>
<accession>A0A367GSW1</accession>
<reference evidence="3 4" key="1">
    <citation type="submission" date="2018-05" db="EMBL/GenBank/DDBJ databases">
        <title>Mucilaginibacter hurinus sp. nov., isolated from briquette warehouse soil.</title>
        <authorList>
            <person name="Choi L."/>
        </authorList>
    </citation>
    <scope>NUCLEOTIDE SEQUENCE [LARGE SCALE GENOMIC DNA]</scope>
    <source>
        <strain evidence="3 4">ZR32</strain>
    </source>
</reference>
<dbReference type="GO" id="GO:0004081">
    <property type="term" value="F:bis(5'-nucleosyl)-tetraphosphatase (asymmetrical) activity"/>
    <property type="evidence" value="ECO:0007669"/>
    <property type="project" value="TreeGrafter"/>
</dbReference>
<dbReference type="OrthoDB" id="954553at2"/>
<dbReference type="AlphaFoldDB" id="A0A367GSW1"/>
<dbReference type="SUPFAM" id="SSF55811">
    <property type="entry name" value="Nudix"/>
    <property type="match status" value="1"/>
</dbReference>
<gene>
    <name evidence="3" type="ORF">DJ568_04330</name>
</gene>
<dbReference type="Pfam" id="PF00293">
    <property type="entry name" value="NUDIX"/>
    <property type="match status" value="1"/>
</dbReference>
<dbReference type="CDD" id="cd04662">
    <property type="entry name" value="NUDIX_Hydrolase"/>
    <property type="match status" value="1"/>
</dbReference>
<sequence>MPKQSAGILLYKFDNNQPLVFLVHPGGPFWRNKNEGAWSVPKGEFTEDENILQAARREFEEETGQKITGDFVQLDPVRQKSGKLVYVWAVEGDINAEKIISNTFDMEWPPRSGKMINIPEVDKGGWFDAATGRKLINAGQVPLIDNLLRLLKIN</sequence>
<evidence type="ECO:0000259" key="2">
    <source>
        <dbReference type="PROSITE" id="PS51462"/>
    </source>
</evidence>
<dbReference type="GO" id="GO:0006167">
    <property type="term" value="P:AMP biosynthetic process"/>
    <property type="evidence" value="ECO:0007669"/>
    <property type="project" value="TreeGrafter"/>
</dbReference>
<dbReference type="EMBL" id="QGDC01000002">
    <property type="protein sequence ID" value="RCH56258.1"/>
    <property type="molecule type" value="Genomic_DNA"/>
</dbReference>
<dbReference type="Gene3D" id="3.90.79.10">
    <property type="entry name" value="Nucleoside Triphosphate Pyrophosphohydrolase"/>
    <property type="match status" value="1"/>
</dbReference>
<protein>
    <submittedName>
        <fullName evidence="3">NUDIX hydrolase</fullName>
    </submittedName>
</protein>